<evidence type="ECO:0000313" key="2">
    <source>
        <dbReference type="EMBL" id="HIU40039.1"/>
    </source>
</evidence>
<dbReference type="Pfam" id="PF11449">
    <property type="entry name" value="ArsP_2"/>
    <property type="match status" value="2"/>
</dbReference>
<dbReference type="NCBIfam" id="NF037962">
    <property type="entry name" value="arsenic_eff"/>
    <property type="match status" value="1"/>
</dbReference>
<feature type="transmembrane region" description="Helical" evidence="1">
    <location>
        <begin position="109"/>
        <end position="128"/>
    </location>
</feature>
<dbReference type="Proteomes" id="UP000824074">
    <property type="component" value="Unassembled WGS sequence"/>
</dbReference>
<comment type="caution">
    <text evidence="2">The sequence shown here is derived from an EMBL/GenBank/DDBJ whole genome shotgun (WGS) entry which is preliminary data.</text>
</comment>
<protein>
    <submittedName>
        <fullName evidence="2">Arsenic efflux protein</fullName>
    </submittedName>
</protein>
<dbReference type="AlphaFoldDB" id="A0A9D1IQ01"/>
<dbReference type="InterPro" id="IPR021552">
    <property type="entry name" value="ArsP_2"/>
</dbReference>
<evidence type="ECO:0000256" key="1">
    <source>
        <dbReference type="SAM" id="Phobius"/>
    </source>
</evidence>
<proteinExistence type="predicted"/>
<reference evidence="2" key="2">
    <citation type="journal article" date="2021" name="PeerJ">
        <title>Extensive microbial diversity within the chicken gut microbiome revealed by metagenomics and culture.</title>
        <authorList>
            <person name="Gilroy R."/>
            <person name="Ravi A."/>
            <person name="Getino M."/>
            <person name="Pursley I."/>
            <person name="Horton D.L."/>
            <person name="Alikhan N.F."/>
            <person name="Baker D."/>
            <person name="Gharbi K."/>
            <person name="Hall N."/>
            <person name="Watson M."/>
            <person name="Adriaenssens E.M."/>
            <person name="Foster-Nyarko E."/>
            <person name="Jarju S."/>
            <person name="Secka A."/>
            <person name="Antonio M."/>
            <person name="Oren A."/>
            <person name="Chaudhuri R.R."/>
            <person name="La Ragione R."/>
            <person name="Hildebrand F."/>
            <person name="Pallen M.J."/>
        </authorList>
    </citation>
    <scope>NUCLEOTIDE SEQUENCE</scope>
    <source>
        <strain evidence="2">CHK193-30670</strain>
    </source>
</reference>
<accession>A0A9D1IQ01</accession>
<name>A0A9D1IQ01_9FIRM</name>
<keyword evidence="1" id="KW-1133">Transmembrane helix</keyword>
<feature type="transmembrane region" description="Helical" evidence="1">
    <location>
        <begin position="6"/>
        <end position="26"/>
    </location>
</feature>
<feature type="transmembrane region" description="Helical" evidence="1">
    <location>
        <begin position="165"/>
        <end position="184"/>
    </location>
</feature>
<keyword evidence="1" id="KW-0472">Membrane</keyword>
<sequence length="282" mass="30830">MKEVIIDALIDTLKIVPFLFVAFLIMEFIEHKFNKKGKEKIKKAGKLGPLFGSLLGAVPQCGFSAMATNLYATRIITVGTLIAIYLSTSDEMLPILISEGANASVIFKFLIIKILIGMLCGFVIDFILRKKHKNDNYEIEDFCEKEHCHCSHGIITSSLKHTINITIFILIVNLILNAGMHYFGEEKISEIFLKDSLFAPFISSLIGLIPNCGASVILTELYLGGAISFASCLAGLLTGSGVALALLFKVNENKKENVKIVVTLYLIGALSGVIAEVITRLV</sequence>
<dbReference type="EMBL" id="DVMT01000017">
    <property type="protein sequence ID" value="HIU40039.1"/>
    <property type="molecule type" value="Genomic_DNA"/>
</dbReference>
<organism evidence="2 3">
    <name type="scientific">Candidatus Aphodocola excrementigallinarum</name>
    <dbReference type="NCBI Taxonomy" id="2840670"/>
    <lineage>
        <taxon>Bacteria</taxon>
        <taxon>Bacillati</taxon>
        <taxon>Bacillota</taxon>
        <taxon>Bacilli</taxon>
        <taxon>Candidatus Aphodocola</taxon>
    </lineage>
</organism>
<evidence type="ECO:0000313" key="3">
    <source>
        <dbReference type="Proteomes" id="UP000824074"/>
    </source>
</evidence>
<feature type="transmembrane region" description="Helical" evidence="1">
    <location>
        <begin position="260"/>
        <end position="279"/>
    </location>
</feature>
<reference evidence="2" key="1">
    <citation type="submission" date="2020-10" db="EMBL/GenBank/DDBJ databases">
        <authorList>
            <person name="Gilroy R."/>
        </authorList>
    </citation>
    <scope>NUCLEOTIDE SEQUENCE</scope>
    <source>
        <strain evidence="2">CHK193-30670</strain>
    </source>
</reference>
<feature type="transmembrane region" description="Helical" evidence="1">
    <location>
        <begin position="71"/>
        <end position="88"/>
    </location>
</feature>
<gene>
    <name evidence="2" type="ORF">IAB68_01890</name>
</gene>
<keyword evidence="1" id="KW-0812">Transmembrane</keyword>
<feature type="transmembrane region" description="Helical" evidence="1">
    <location>
        <begin position="224"/>
        <end position="248"/>
    </location>
</feature>
<feature type="transmembrane region" description="Helical" evidence="1">
    <location>
        <begin position="196"/>
        <end position="218"/>
    </location>
</feature>
<feature type="transmembrane region" description="Helical" evidence="1">
    <location>
        <begin position="47"/>
        <end position="65"/>
    </location>
</feature>